<dbReference type="Pfam" id="PF08263">
    <property type="entry name" value="LRRNT_2"/>
    <property type="match status" value="1"/>
</dbReference>
<evidence type="ECO:0000313" key="8">
    <source>
        <dbReference type="Proteomes" id="UP000825729"/>
    </source>
</evidence>
<dbReference type="PANTHER" id="PTHR48007:SF64">
    <property type="entry name" value="POLLEN RECEPTOR-LIKE KINASE 1"/>
    <property type="match status" value="1"/>
</dbReference>
<organism evidence="7 8">
    <name type="scientific">Aristolochia fimbriata</name>
    <name type="common">White veined hardy Dutchman's pipe vine</name>
    <dbReference type="NCBI Taxonomy" id="158543"/>
    <lineage>
        <taxon>Eukaryota</taxon>
        <taxon>Viridiplantae</taxon>
        <taxon>Streptophyta</taxon>
        <taxon>Embryophyta</taxon>
        <taxon>Tracheophyta</taxon>
        <taxon>Spermatophyta</taxon>
        <taxon>Magnoliopsida</taxon>
        <taxon>Magnoliidae</taxon>
        <taxon>Piperales</taxon>
        <taxon>Aristolochiaceae</taxon>
        <taxon>Aristolochia</taxon>
    </lineage>
</organism>
<dbReference type="Proteomes" id="UP000825729">
    <property type="component" value="Unassembled WGS sequence"/>
</dbReference>
<evidence type="ECO:0000256" key="2">
    <source>
        <dbReference type="ARBA" id="ARBA00022737"/>
    </source>
</evidence>
<dbReference type="AlphaFoldDB" id="A0AAV7ELL7"/>
<feature type="compositionally biased region" description="Basic and acidic residues" evidence="3">
    <location>
        <begin position="288"/>
        <end position="312"/>
    </location>
</feature>
<evidence type="ECO:0000259" key="6">
    <source>
        <dbReference type="Pfam" id="PF08263"/>
    </source>
</evidence>
<comment type="caution">
    <text evidence="7">The sequence shown here is derived from an EMBL/GenBank/DDBJ whole genome shotgun (WGS) entry which is preliminary data.</text>
</comment>
<dbReference type="Gene3D" id="3.80.10.10">
    <property type="entry name" value="Ribonuclease Inhibitor"/>
    <property type="match status" value="2"/>
</dbReference>
<keyword evidence="5" id="KW-0732">Signal</keyword>
<gene>
    <name evidence="7" type="ORF">H6P81_009296</name>
</gene>
<dbReference type="InterPro" id="IPR001611">
    <property type="entry name" value="Leu-rich_rpt"/>
</dbReference>
<feature type="transmembrane region" description="Helical" evidence="4">
    <location>
        <begin position="247"/>
        <end position="270"/>
    </location>
</feature>
<dbReference type="InterPro" id="IPR013210">
    <property type="entry name" value="LRR_N_plant-typ"/>
</dbReference>
<dbReference type="EMBL" id="JAINDJ010000004">
    <property type="protein sequence ID" value="KAG9449331.1"/>
    <property type="molecule type" value="Genomic_DNA"/>
</dbReference>
<keyword evidence="4" id="KW-1133">Transmembrane helix</keyword>
<evidence type="ECO:0000256" key="5">
    <source>
        <dbReference type="SAM" id="SignalP"/>
    </source>
</evidence>
<keyword evidence="1" id="KW-0433">Leucine-rich repeat</keyword>
<sequence length="319" mass="34893">MARSVPQWPTLLQFLFFFFFAIFLLLSPPLGVADPTDDADALLEFKESLGNSSALRNWVAGTTPCQRDLKQRWVGVLCYNETLWGLQLENMGLTGVIDVDPLLRLQHLRTVSIARNNFDGPFPDFSKIGALKSLYLSRNAFSGQIPRSLKKVLLSHKRFTGPIPTSLVGATKLIELRLDDNQFSGRIPIFKQPGLKVVSVFHNSLEGPIPAAFNNMDAELFAENGNLCGEPLDDSCGGSSAKISTPLLVVLIILGTAVAAGIGWALLAFFRGDEEEEDELGPTASKGKKTDDENKLERGSPRYASGDKKPAKEQQQGES</sequence>
<name>A0AAV7ELL7_ARIFI</name>
<keyword evidence="4" id="KW-0472">Membrane</keyword>
<protein>
    <recommendedName>
        <fullName evidence="6">Leucine-rich repeat-containing N-terminal plant-type domain-containing protein</fullName>
    </recommendedName>
</protein>
<dbReference type="InterPro" id="IPR046959">
    <property type="entry name" value="PRK1-6/SRF4-like"/>
</dbReference>
<accession>A0AAV7ELL7</accession>
<evidence type="ECO:0000256" key="4">
    <source>
        <dbReference type="SAM" id="Phobius"/>
    </source>
</evidence>
<feature type="domain" description="Leucine-rich repeat-containing N-terminal plant-type" evidence="6">
    <location>
        <begin position="36"/>
        <end position="78"/>
    </location>
</feature>
<feature type="signal peptide" evidence="5">
    <location>
        <begin position="1"/>
        <end position="33"/>
    </location>
</feature>
<keyword evidence="4" id="KW-0812">Transmembrane</keyword>
<feature type="region of interest" description="Disordered" evidence="3">
    <location>
        <begin position="276"/>
        <end position="319"/>
    </location>
</feature>
<dbReference type="Pfam" id="PF00560">
    <property type="entry name" value="LRR_1"/>
    <property type="match status" value="1"/>
</dbReference>
<reference evidence="7 8" key="1">
    <citation type="submission" date="2021-07" db="EMBL/GenBank/DDBJ databases">
        <title>The Aristolochia fimbriata genome: insights into angiosperm evolution, floral development and chemical biosynthesis.</title>
        <authorList>
            <person name="Jiao Y."/>
        </authorList>
    </citation>
    <scope>NUCLEOTIDE SEQUENCE [LARGE SCALE GENOMIC DNA]</scope>
    <source>
        <strain evidence="7">IBCAS-2021</strain>
        <tissue evidence="7">Leaf</tissue>
    </source>
</reference>
<evidence type="ECO:0000256" key="3">
    <source>
        <dbReference type="SAM" id="MobiDB-lite"/>
    </source>
</evidence>
<evidence type="ECO:0000313" key="7">
    <source>
        <dbReference type="EMBL" id="KAG9449331.1"/>
    </source>
</evidence>
<keyword evidence="2" id="KW-0677">Repeat</keyword>
<dbReference type="InterPro" id="IPR032675">
    <property type="entry name" value="LRR_dom_sf"/>
</dbReference>
<dbReference type="SUPFAM" id="SSF52058">
    <property type="entry name" value="L domain-like"/>
    <property type="match status" value="1"/>
</dbReference>
<feature type="chain" id="PRO_5044012116" description="Leucine-rich repeat-containing N-terminal plant-type domain-containing protein" evidence="5">
    <location>
        <begin position="34"/>
        <end position="319"/>
    </location>
</feature>
<keyword evidence="8" id="KW-1185">Reference proteome</keyword>
<evidence type="ECO:0000256" key="1">
    <source>
        <dbReference type="ARBA" id="ARBA00022614"/>
    </source>
</evidence>
<dbReference type="PANTHER" id="PTHR48007">
    <property type="entry name" value="LEUCINE-RICH REPEAT RECEPTOR-LIKE PROTEIN KINASE PXC1"/>
    <property type="match status" value="1"/>
</dbReference>
<proteinExistence type="predicted"/>